<dbReference type="AlphaFoldDB" id="A0A1H0D590"/>
<protein>
    <submittedName>
        <fullName evidence="9">Iron complex transport system permease protein</fullName>
    </submittedName>
</protein>
<feature type="transmembrane region" description="Helical" evidence="8">
    <location>
        <begin position="38"/>
        <end position="57"/>
    </location>
</feature>
<evidence type="ECO:0000256" key="7">
    <source>
        <dbReference type="ARBA" id="ARBA00023136"/>
    </source>
</evidence>
<evidence type="ECO:0000256" key="2">
    <source>
        <dbReference type="ARBA" id="ARBA00007935"/>
    </source>
</evidence>
<dbReference type="GO" id="GO:0005886">
    <property type="term" value="C:plasma membrane"/>
    <property type="evidence" value="ECO:0007669"/>
    <property type="project" value="UniProtKB-SubCell"/>
</dbReference>
<reference evidence="9 10" key="1">
    <citation type="submission" date="2016-11" db="EMBL/GenBank/DDBJ databases">
        <authorList>
            <person name="Varghese N."/>
            <person name="Submissions S."/>
        </authorList>
    </citation>
    <scope>NUCLEOTIDE SEQUENCE [LARGE SCALE GENOMIC DNA]</scope>
    <source>
        <strain evidence="9 10">DSM 29620</strain>
    </source>
</reference>
<dbReference type="InterPro" id="IPR037294">
    <property type="entry name" value="ABC_BtuC-like"/>
</dbReference>
<keyword evidence="3" id="KW-0813">Transport</keyword>
<keyword evidence="4" id="KW-1003">Cell membrane</keyword>
<accession>A0A1H0D590</accession>
<evidence type="ECO:0000256" key="1">
    <source>
        <dbReference type="ARBA" id="ARBA00004651"/>
    </source>
</evidence>
<comment type="subcellular location">
    <subcellularLocation>
        <location evidence="1">Cell membrane</location>
        <topology evidence="1">Multi-pass membrane protein</topology>
    </subcellularLocation>
</comment>
<dbReference type="EMBL" id="FQZZ01000001">
    <property type="protein sequence ID" value="SHJ36647.1"/>
    <property type="molecule type" value="Genomic_DNA"/>
</dbReference>
<feature type="transmembrane region" description="Helical" evidence="8">
    <location>
        <begin position="260"/>
        <end position="282"/>
    </location>
</feature>
<evidence type="ECO:0000313" key="9">
    <source>
        <dbReference type="EMBL" id="SHJ36647.1"/>
    </source>
</evidence>
<evidence type="ECO:0000256" key="6">
    <source>
        <dbReference type="ARBA" id="ARBA00022989"/>
    </source>
</evidence>
<dbReference type="OrthoDB" id="9796260at2"/>
<feature type="transmembrane region" description="Helical" evidence="8">
    <location>
        <begin position="288"/>
        <end position="309"/>
    </location>
</feature>
<sequence length="314" mass="32560">MAERRLVLLALALLIVSAGFMAWKLRAPFGFILELRGIKLAALICVGAATGAATVLFQTVAMNRLLTPGIVGFDALFVLFQTLLVATIGGSGVARIPGVVQFAVEASMLMVAAAGLFGVLLRRDAADVTRMILTGVILGVLLRGLAEMVQRLLDPSEFTVVQQAMFASFGAVDPGQLGASFVVLACVLALSWRMAPALDVAALGRGTARGLGLDHDRVVIAAMLMVAALVSVSTALVGPVTFLGLLAASLARQLVDTHRHAVLIPAAAGIGATILVAGQFVFERLFSSQSALAVVVEFFGGLLFLALVLGKARA</sequence>
<name>A0A1H0D590_9RHOB</name>
<dbReference type="PANTHER" id="PTHR30472:SF19">
    <property type="entry name" value="PETROBACTIN IMPORT SYSTEM PERMEASE PROTEIN YCLO"/>
    <property type="match status" value="1"/>
</dbReference>
<keyword evidence="6 8" id="KW-1133">Transmembrane helix</keyword>
<dbReference type="Proteomes" id="UP000324252">
    <property type="component" value="Unassembled WGS sequence"/>
</dbReference>
<evidence type="ECO:0000256" key="3">
    <source>
        <dbReference type="ARBA" id="ARBA00022448"/>
    </source>
</evidence>
<evidence type="ECO:0000313" key="10">
    <source>
        <dbReference type="Proteomes" id="UP000324252"/>
    </source>
</evidence>
<comment type="similarity">
    <text evidence="2">Belongs to the binding-protein-dependent transport system permease family. FecCD subfamily.</text>
</comment>
<evidence type="ECO:0000256" key="5">
    <source>
        <dbReference type="ARBA" id="ARBA00022692"/>
    </source>
</evidence>
<dbReference type="InterPro" id="IPR000522">
    <property type="entry name" value="ABC_transptr_permease_BtuC"/>
</dbReference>
<keyword evidence="7 8" id="KW-0472">Membrane</keyword>
<evidence type="ECO:0000256" key="8">
    <source>
        <dbReference type="SAM" id="Phobius"/>
    </source>
</evidence>
<gene>
    <name evidence="9" type="ORF">SAMN05444142_10118</name>
</gene>
<dbReference type="Gene3D" id="1.10.3470.10">
    <property type="entry name" value="ABC transporter involved in vitamin B12 uptake, BtuC"/>
    <property type="match status" value="1"/>
</dbReference>
<dbReference type="PANTHER" id="PTHR30472">
    <property type="entry name" value="FERRIC ENTEROBACTIN TRANSPORT SYSTEM PERMEASE PROTEIN"/>
    <property type="match status" value="1"/>
</dbReference>
<keyword evidence="10" id="KW-1185">Reference proteome</keyword>
<feature type="transmembrane region" description="Helical" evidence="8">
    <location>
        <begin position="69"/>
        <end position="93"/>
    </location>
</feature>
<feature type="transmembrane region" description="Helical" evidence="8">
    <location>
        <begin position="99"/>
        <end position="121"/>
    </location>
</feature>
<dbReference type="GO" id="GO:0022857">
    <property type="term" value="F:transmembrane transporter activity"/>
    <property type="evidence" value="ECO:0007669"/>
    <property type="project" value="InterPro"/>
</dbReference>
<evidence type="ECO:0000256" key="4">
    <source>
        <dbReference type="ARBA" id="ARBA00022475"/>
    </source>
</evidence>
<proteinExistence type="inferred from homology"/>
<organism evidence="9 10">
    <name type="scientific">Lutimaribacter pacificus</name>
    <dbReference type="NCBI Taxonomy" id="391948"/>
    <lineage>
        <taxon>Bacteria</taxon>
        <taxon>Pseudomonadati</taxon>
        <taxon>Pseudomonadota</taxon>
        <taxon>Alphaproteobacteria</taxon>
        <taxon>Rhodobacterales</taxon>
        <taxon>Roseobacteraceae</taxon>
        <taxon>Lutimaribacter</taxon>
    </lineage>
</organism>
<feature type="transmembrane region" description="Helical" evidence="8">
    <location>
        <begin position="218"/>
        <end position="248"/>
    </location>
</feature>
<dbReference type="GO" id="GO:0033214">
    <property type="term" value="P:siderophore-iron import into cell"/>
    <property type="evidence" value="ECO:0007669"/>
    <property type="project" value="TreeGrafter"/>
</dbReference>
<keyword evidence="5 8" id="KW-0812">Transmembrane</keyword>
<dbReference type="RefSeq" id="WP_149787059.1">
    <property type="nucleotide sequence ID" value="NZ_FNIO01000001.1"/>
</dbReference>
<dbReference type="SUPFAM" id="SSF81345">
    <property type="entry name" value="ABC transporter involved in vitamin B12 uptake, BtuC"/>
    <property type="match status" value="1"/>
</dbReference>
<dbReference type="Pfam" id="PF01032">
    <property type="entry name" value="FecCD"/>
    <property type="match status" value="1"/>
</dbReference>